<proteinExistence type="predicted"/>
<evidence type="ECO:0000313" key="2">
    <source>
        <dbReference type="Proteomes" id="UP001054945"/>
    </source>
</evidence>
<dbReference type="AlphaFoldDB" id="A0AAV4NL59"/>
<gene>
    <name evidence="1" type="ORF">CEXT_553911</name>
</gene>
<protein>
    <submittedName>
        <fullName evidence="1">Uncharacterized protein</fullName>
    </submittedName>
</protein>
<dbReference type="Proteomes" id="UP001054945">
    <property type="component" value="Unassembled WGS sequence"/>
</dbReference>
<dbReference type="EMBL" id="BPLR01021071">
    <property type="protein sequence ID" value="GIX85539.1"/>
    <property type="molecule type" value="Genomic_DNA"/>
</dbReference>
<comment type="caution">
    <text evidence="1">The sequence shown here is derived from an EMBL/GenBank/DDBJ whole genome shotgun (WGS) entry which is preliminary data.</text>
</comment>
<name>A0AAV4NL59_CAEEX</name>
<reference evidence="1 2" key="1">
    <citation type="submission" date="2021-06" db="EMBL/GenBank/DDBJ databases">
        <title>Caerostris extrusa draft genome.</title>
        <authorList>
            <person name="Kono N."/>
            <person name="Arakawa K."/>
        </authorList>
    </citation>
    <scope>NUCLEOTIDE SEQUENCE [LARGE SCALE GENOMIC DNA]</scope>
</reference>
<accession>A0AAV4NL59</accession>
<organism evidence="1 2">
    <name type="scientific">Caerostris extrusa</name>
    <name type="common">Bark spider</name>
    <name type="synonym">Caerostris bankana</name>
    <dbReference type="NCBI Taxonomy" id="172846"/>
    <lineage>
        <taxon>Eukaryota</taxon>
        <taxon>Metazoa</taxon>
        <taxon>Ecdysozoa</taxon>
        <taxon>Arthropoda</taxon>
        <taxon>Chelicerata</taxon>
        <taxon>Arachnida</taxon>
        <taxon>Araneae</taxon>
        <taxon>Araneomorphae</taxon>
        <taxon>Entelegynae</taxon>
        <taxon>Araneoidea</taxon>
        <taxon>Araneidae</taxon>
        <taxon>Caerostris</taxon>
    </lineage>
</organism>
<evidence type="ECO:0000313" key="1">
    <source>
        <dbReference type="EMBL" id="GIX85539.1"/>
    </source>
</evidence>
<sequence>MIHLSASTANGAYLNFPRRSMYLVMAASYLQHIWWLTEAFHCVHRVLHEVNFEGTNDALWTIRFPDTLHIGFIVWTIRRNVKPKIFLYRTH</sequence>
<keyword evidence="2" id="KW-1185">Reference proteome</keyword>